<dbReference type="InterPro" id="IPR036291">
    <property type="entry name" value="NAD(P)-bd_dom_sf"/>
</dbReference>
<feature type="domain" description="NAD-dependent epimerase/dehydratase" evidence="1">
    <location>
        <begin position="11"/>
        <end position="232"/>
    </location>
</feature>
<accession>A0A7U5MKF3</accession>
<dbReference type="InterPro" id="IPR001509">
    <property type="entry name" value="Epimerase_deHydtase"/>
</dbReference>
<dbReference type="Proteomes" id="UP000198286">
    <property type="component" value="Chromosome"/>
</dbReference>
<dbReference type="InterPro" id="IPR051783">
    <property type="entry name" value="NAD(P)-dependent_oxidoreduct"/>
</dbReference>
<proteinExistence type="predicted"/>
<protein>
    <submittedName>
        <fullName evidence="2">Dihydroflavonol-4-reductase family protein</fullName>
    </submittedName>
</protein>
<dbReference type="Pfam" id="PF01370">
    <property type="entry name" value="Epimerase"/>
    <property type="match status" value="1"/>
</dbReference>
<dbReference type="Gene3D" id="3.40.50.720">
    <property type="entry name" value="NAD(P)-binding Rossmann-like Domain"/>
    <property type="match status" value="1"/>
</dbReference>
<organism evidence="2 3">
    <name type="scientific">Mycobacterium intracellulare subsp. chimaera</name>
    <dbReference type="NCBI Taxonomy" id="222805"/>
    <lineage>
        <taxon>Bacteria</taxon>
        <taxon>Bacillati</taxon>
        <taxon>Actinomycetota</taxon>
        <taxon>Actinomycetes</taxon>
        <taxon>Mycobacteriales</taxon>
        <taxon>Mycobacteriaceae</taxon>
        <taxon>Mycobacterium</taxon>
        <taxon>Mycobacterium avium complex (MAC)</taxon>
    </lineage>
</organism>
<sequence length="330" mass="35897">MDRPLVADKKLVIGASGFLGSHVTRQLVAAGEDVRVMLRHTSSTAGIDDLDVERCYGDVFDDAALRAAMAGCDVVYYCVVDARMWLRDPAPLFRTNVEGLRHVLDAALGADLKRFVYTSTTGSLAISDGKPVTEEDPHNWDQGGAYIEARVAGEDLLLSYARDKGLPGVAMCISTTYGPGDWAPTPHGALLALVAKGRFPSYFDYSSEVVGIEDAARAMLLAAEHARDGERYIVSDRYMSIRELHEIAATAVGRRSPRIGIPMSVLRAGARVNDAAAWLLGRDLPFAYAGIRMAELMSPLDHSKATRELGWTPEPVEDSIRKAAVWFASR</sequence>
<evidence type="ECO:0000313" key="2">
    <source>
        <dbReference type="EMBL" id="ASL15125.1"/>
    </source>
</evidence>
<dbReference type="AlphaFoldDB" id="A0A7U5MKF3"/>
<dbReference type="SUPFAM" id="SSF51735">
    <property type="entry name" value="NAD(P)-binding Rossmann-fold domains"/>
    <property type="match status" value="1"/>
</dbReference>
<gene>
    <name evidence="2" type="ORF">MYCOZU2_02722</name>
</gene>
<name>A0A7U5MKF3_MYCIT</name>
<dbReference type="GO" id="GO:0005737">
    <property type="term" value="C:cytoplasm"/>
    <property type="evidence" value="ECO:0007669"/>
    <property type="project" value="TreeGrafter"/>
</dbReference>
<dbReference type="GO" id="GO:0004029">
    <property type="term" value="F:aldehyde dehydrogenase (NAD+) activity"/>
    <property type="evidence" value="ECO:0007669"/>
    <property type="project" value="TreeGrafter"/>
</dbReference>
<reference evidence="2 3" key="1">
    <citation type="journal article" date="2017" name="Lancet Infect. Dis.">
        <title>Global outbreak of severe Mycobacterium chimaera disease after cardiac surgery: a molecular epidemiological study.</title>
        <authorList>
            <person name="van Ingen J."/>
            <person name="Kohl T."/>
            <person name="Kranzer K."/>
            <person name="Hasse B."/>
            <person name="Keller P."/>
            <person name="Szafranska A."/>
            <person name="Hillemann D."/>
            <person name="Chand M."/>
            <person name="Schreiber P."/>
            <person name="Sommerstein R."/>
            <person name="Berger C."/>
            <person name="Genoni M."/>
            <person name="Ruegg C."/>
            <person name="Troillet N."/>
            <person name="Widmer A.F."/>
            <person name="Becker S.L."/>
            <person name="Herrmann M."/>
            <person name="Eckmanns T."/>
            <person name="Haller S."/>
            <person name="Hoeller C."/>
            <person name="Debast S.B."/>
            <person name="Wolfhagen M.J."/>
            <person name="Hopman J."/>
            <person name="Kluytmans J."/>
            <person name="Langelaar M."/>
            <person name="Notermans D.W."/>
            <person name="ten Oever J."/>
            <person name="van den Barselaar P."/>
            <person name="Vonk A.B.A."/>
            <person name="Vos M.C."/>
            <person name="Ahmed N."/>
            <person name="Brown T."/>
            <person name="Crook D."/>
            <person name="Lamagni T."/>
            <person name="Phin N."/>
            <person name="Smith E.G."/>
            <person name="Zambon M."/>
            <person name="Serr A."/>
            <person name="Goetting T."/>
            <person name="Ebner W."/>
            <person name="Thuermer A."/>
            <person name="Utpatel C."/>
            <person name="Sproer C."/>
            <person name="Bunk B."/>
            <person name="Nubel U."/>
            <person name="Bloemberg G."/>
            <person name="Bottger E."/>
            <person name="Niemann S."/>
            <person name="Wagner D."/>
            <person name="Sax H."/>
        </authorList>
    </citation>
    <scope>NUCLEOTIDE SEQUENCE [LARGE SCALE GENOMIC DNA]</scope>
    <source>
        <strain evidence="2 3">ZUERICH-2</strain>
    </source>
</reference>
<dbReference type="PANTHER" id="PTHR48079">
    <property type="entry name" value="PROTEIN YEEZ"/>
    <property type="match status" value="1"/>
</dbReference>
<evidence type="ECO:0000259" key="1">
    <source>
        <dbReference type="Pfam" id="PF01370"/>
    </source>
</evidence>
<evidence type="ECO:0000313" key="3">
    <source>
        <dbReference type="Proteomes" id="UP000198286"/>
    </source>
</evidence>
<dbReference type="PANTHER" id="PTHR48079:SF6">
    <property type="entry name" value="NAD(P)-BINDING DOMAIN-CONTAINING PROTEIN-RELATED"/>
    <property type="match status" value="1"/>
</dbReference>
<dbReference type="EMBL" id="CP015267">
    <property type="protein sequence ID" value="ASL15125.1"/>
    <property type="molecule type" value="Genomic_DNA"/>
</dbReference>